<dbReference type="EMBL" id="CAJVPL010000138">
    <property type="protein sequence ID" value="CAG8453097.1"/>
    <property type="molecule type" value="Genomic_DNA"/>
</dbReference>
<accession>A0A9N8YXP7</accession>
<dbReference type="AlphaFoldDB" id="A0A9N8YXP7"/>
<evidence type="ECO:0000313" key="1">
    <source>
        <dbReference type="EMBL" id="CAG8453097.1"/>
    </source>
</evidence>
<dbReference type="PANTHER" id="PTHR34286">
    <property type="entry name" value="TRANSMEMBRANE PROTEIN"/>
    <property type="match status" value="1"/>
</dbReference>
<dbReference type="Proteomes" id="UP000789831">
    <property type="component" value="Unassembled WGS sequence"/>
</dbReference>
<gene>
    <name evidence="1" type="ORF">AGERDE_LOCUS1845</name>
</gene>
<evidence type="ECO:0000313" key="2">
    <source>
        <dbReference type="Proteomes" id="UP000789831"/>
    </source>
</evidence>
<name>A0A9N8YXP7_9GLOM</name>
<comment type="caution">
    <text evidence="1">The sequence shown here is derived from an EMBL/GenBank/DDBJ whole genome shotgun (WGS) entry which is preliminary data.</text>
</comment>
<dbReference type="OrthoDB" id="2100988at2759"/>
<organism evidence="1 2">
    <name type="scientific">Ambispora gerdemannii</name>
    <dbReference type="NCBI Taxonomy" id="144530"/>
    <lineage>
        <taxon>Eukaryota</taxon>
        <taxon>Fungi</taxon>
        <taxon>Fungi incertae sedis</taxon>
        <taxon>Mucoromycota</taxon>
        <taxon>Glomeromycotina</taxon>
        <taxon>Glomeromycetes</taxon>
        <taxon>Archaeosporales</taxon>
        <taxon>Ambisporaceae</taxon>
        <taxon>Ambispora</taxon>
    </lineage>
</organism>
<proteinExistence type="predicted"/>
<keyword evidence="2" id="KW-1185">Reference proteome</keyword>
<protein>
    <submittedName>
        <fullName evidence="1">8877_t:CDS:1</fullName>
    </submittedName>
</protein>
<dbReference type="PANTHER" id="PTHR34286:SF1">
    <property type="entry name" value="TRANSMEMBRANE PROTEIN"/>
    <property type="match status" value="1"/>
</dbReference>
<sequence length="132" mass="15318">MSGEISHDIMQCRASFCPYACYKDPRRNQSATTASKSRADLFNKGGGPRYPYPKEVWSPAGGWWSRPANWKSNTAIIGTGMLMICALTWKISAEKEVRYRPPRKWIPSMMWSKQFTEGEYKDMKFDEDYIKK</sequence>
<reference evidence="1" key="1">
    <citation type="submission" date="2021-06" db="EMBL/GenBank/DDBJ databases">
        <authorList>
            <person name="Kallberg Y."/>
            <person name="Tangrot J."/>
            <person name="Rosling A."/>
        </authorList>
    </citation>
    <scope>NUCLEOTIDE SEQUENCE</scope>
    <source>
        <strain evidence="1">MT106</strain>
    </source>
</reference>